<comment type="caution">
    <text evidence="1">The sequence shown here is derived from an EMBL/GenBank/DDBJ whole genome shotgun (WGS) entry which is preliminary data.</text>
</comment>
<dbReference type="AlphaFoldDB" id="A0A2T0SRR2"/>
<organism evidence="1 2">
    <name type="scientific">Umezawaea tangerina</name>
    <dbReference type="NCBI Taxonomy" id="84725"/>
    <lineage>
        <taxon>Bacteria</taxon>
        <taxon>Bacillati</taxon>
        <taxon>Actinomycetota</taxon>
        <taxon>Actinomycetes</taxon>
        <taxon>Pseudonocardiales</taxon>
        <taxon>Pseudonocardiaceae</taxon>
        <taxon>Umezawaea</taxon>
    </lineage>
</organism>
<protein>
    <submittedName>
        <fullName evidence="1">Uncharacterized protein</fullName>
    </submittedName>
</protein>
<dbReference type="RefSeq" id="WP_106192572.1">
    <property type="nucleotide sequence ID" value="NZ_PVTF01000012.1"/>
</dbReference>
<keyword evidence="2" id="KW-1185">Reference proteome</keyword>
<name>A0A2T0SRR2_9PSEU</name>
<dbReference type="Proteomes" id="UP000239494">
    <property type="component" value="Unassembled WGS sequence"/>
</dbReference>
<reference evidence="1 2" key="1">
    <citation type="submission" date="2018-03" db="EMBL/GenBank/DDBJ databases">
        <title>Genomic Encyclopedia of Archaeal and Bacterial Type Strains, Phase II (KMG-II): from individual species to whole genera.</title>
        <authorList>
            <person name="Goeker M."/>
        </authorList>
    </citation>
    <scope>NUCLEOTIDE SEQUENCE [LARGE SCALE GENOMIC DNA]</scope>
    <source>
        <strain evidence="1 2">DSM 44720</strain>
    </source>
</reference>
<gene>
    <name evidence="1" type="ORF">CLV43_11229</name>
</gene>
<dbReference type="EMBL" id="PVTF01000012">
    <property type="protein sequence ID" value="PRY36105.1"/>
    <property type="molecule type" value="Genomic_DNA"/>
</dbReference>
<dbReference type="OrthoDB" id="3397289at2"/>
<sequence length="169" mass="17871">MTALWRRLFKQGLPADFTGELVGDESVLAQAPVRGGGHLIATTLGLWLPGPRRVGWHLVSKATWGGSALVVVEAAEEGTAGDAVVLADLPPQRFVLEEPGKVPEVVHARVTASFKSKHHVGEAWYLQRKVPGKGGVVLQVRPDPGADVEAVRVIAADVAAKIGDLKPAE</sequence>
<accession>A0A2T0SRR2</accession>
<evidence type="ECO:0000313" key="1">
    <source>
        <dbReference type="EMBL" id="PRY36105.1"/>
    </source>
</evidence>
<proteinExistence type="predicted"/>
<evidence type="ECO:0000313" key="2">
    <source>
        <dbReference type="Proteomes" id="UP000239494"/>
    </source>
</evidence>